<evidence type="ECO:0000313" key="4">
    <source>
        <dbReference type="Proteomes" id="UP000588083"/>
    </source>
</evidence>
<name>A0A6V8PFL1_9ACTN</name>
<dbReference type="Pfam" id="PF02452">
    <property type="entry name" value="PemK_toxin"/>
    <property type="match status" value="1"/>
</dbReference>
<dbReference type="InterPro" id="IPR003477">
    <property type="entry name" value="PemK-like"/>
</dbReference>
<dbReference type="Proteomes" id="UP000588083">
    <property type="component" value="Unassembled WGS sequence"/>
</dbReference>
<dbReference type="EMBL" id="BLRZ01000147">
    <property type="protein sequence ID" value="GFP31037.1"/>
    <property type="molecule type" value="Genomic_DNA"/>
</dbReference>
<gene>
    <name evidence="3" type="ORF">HKBW3S34_01956</name>
</gene>
<comment type="similarity">
    <text evidence="1">Belongs to the PemK/MazF family.</text>
</comment>
<dbReference type="SUPFAM" id="SSF50118">
    <property type="entry name" value="Cell growth inhibitor/plasmid maintenance toxic component"/>
    <property type="match status" value="1"/>
</dbReference>
<evidence type="ECO:0000313" key="3">
    <source>
        <dbReference type="EMBL" id="GFP31037.1"/>
    </source>
</evidence>
<evidence type="ECO:0008006" key="5">
    <source>
        <dbReference type="Google" id="ProtNLM"/>
    </source>
</evidence>
<protein>
    <recommendedName>
        <fullName evidence="5">mRNA interferase MazF</fullName>
    </recommendedName>
</protein>
<keyword evidence="2" id="KW-1277">Toxin-antitoxin system</keyword>
<dbReference type="InterPro" id="IPR011067">
    <property type="entry name" value="Plasmid_toxin/cell-grow_inhib"/>
</dbReference>
<reference evidence="3 4" key="1">
    <citation type="journal article" date="2020" name="Front. Microbiol.">
        <title>Single-cell genomics of novel Actinobacteria with the Wood-Ljungdahl pathway discovered in a serpentinizing system.</title>
        <authorList>
            <person name="Merino N."/>
            <person name="Kawai M."/>
            <person name="Boyd E.S."/>
            <person name="Colman D.R."/>
            <person name="McGlynn S.E."/>
            <person name="Nealson K.H."/>
            <person name="Kurokawa K."/>
            <person name="Hongoh Y."/>
        </authorList>
    </citation>
    <scope>NUCLEOTIDE SEQUENCE [LARGE SCALE GENOMIC DNA]</scope>
    <source>
        <strain evidence="3 4">S34</strain>
    </source>
</reference>
<dbReference type="GO" id="GO:0003677">
    <property type="term" value="F:DNA binding"/>
    <property type="evidence" value="ECO:0007669"/>
    <property type="project" value="InterPro"/>
</dbReference>
<proteinExistence type="inferred from homology"/>
<accession>A0A6V8PFL1</accession>
<comment type="caution">
    <text evidence="3">The sequence shown here is derived from an EMBL/GenBank/DDBJ whole genome shotgun (WGS) entry which is preliminary data.</text>
</comment>
<dbReference type="AlphaFoldDB" id="A0A6V8PFL1"/>
<sequence>MWATALAPISLSRPFLLNFPGENTPPNLIVRQDSPEAEGTGLDGDSVIQAEVILTVPKTSVVKRLGQFNDVTMRAIDQCVKVSLGL</sequence>
<keyword evidence="4" id="KW-1185">Reference proteome</keyword>
<dbReference type="Gene3D" id="2.30.30.110">
    <property type="match status" value="1"/>
</dbReference>
<organism evidence="3 4">
    <name type="scientific">Candidatus Hakubella thermalkaliphila</name>
    <dbReference type="NCBI Taxonomy" id="2754717"/>
    <lineage>
        <taxon>Bacteria</taxon>
        <taxon>Bacillati</taxon>
        <taxon>Actinomycetota</taxon>
        <taxon>Actinomycetota incertae sedis</taxon>
        <taxon>Candidatus Hakubellales</taxon>
        <taxon>Candidatus Hakubellaceae</taxon>
        <taxon>Candidatus Hakubella</taxon>
    </lineage>
</organism>
<evidence type="ECO:0000256" key="1">
    <source>
        <dbReference type="ARBA" id="ARBA00007521"/>
    </source>
</evidence>
<evidence type="ECO:0000256" key="2">
    <source>
        <dbReference type="ARBA" id="ARBA00022649"/>
    </source>
</evidence>